<evidence type="ECO:0000256" key="9">
    <source>
        <dbReference type="ARBA" id="ARBA00031306"/>
    </source>
</evidence>
<evidence type="ECO:0000256" key="6">
    <source>
        <dbReference type="ARBA" id="ARBA00022723"/>
    </source>
</evidence>
<name>A0A432L8E4_9BACI</name>
<evidence type="ECO:0000256" key="10">
    <source>
        <dbReference type="ARBA" id="ARBA00048540"/>
    </source>
</evidence>
<dbReference type="Proteomes" id="UP000287910">
    <property type="component" value="Unassembled WGS sequence"/>
</dbReference>
<keyword evidence="5 11" id="KW-0808">Transferase</keyword>
<dbReference type="EC" id="2.7.1.180" evidence="2"/>
<evidence type="ECO:0000256" key="7">
    <source>
        <dbReference type="ARBA" id="ARBA00022827"/>
    </source>
</evidence>
<evidence type="ECO:0000313" key="12">
    <source>
        <dbReference type="Proteomes" id="UP000287910"/>
    </source>
</evidence>
<keyword evidence="4" id="KW-0285">Flavoprotein</keyword>
<dbReference type="SUPFAM" id="SSF143631">
    <property type="entry name" value="ApbE-like"/>
    <property type="match status" value="1"/>
</dbReference>
<gene>
    <name evidence="11" type="ORF">EK386_16000</name>
</gene>
<dbReference type="RefSeq" id="WP_126660188.1">
    <property type="nucleotide sequence ID" value="NZ_RYYR01000028.1"/>
</dbReference>
<evidence type="ECO:0000256" key="3">
    <source>
        <dbReference type="ARBA" id="ARBA00016337"/>
    </source>
</evidence>
<reference evidence="11 12" key="1">
    <citation type="submission" date="2018-12" db="EMBL/GenBank/DDBJ databases">
        <title>Lysinibacillus antri sp. nov., isolated from a cave soil.</title>
        <authorList>
            <person name="Narsing Rao M.P."/>
            <person name="Zhang H."/>
            <person name="Dong Z.-Y."/>
            <person name="Niu X.-K."/>
            <person name="Zhang K."/>
            <person name="Fang B.-Z."/>
            <person name="Kang Y.-Q."/>
            <person name="Xiao M."/>
            <person name="Li W.-J."/>
        </authorList>
    </citation>
    <scope>NUCLEOTIDE SEQUENCE [LARGE SCALE GENOMIC DNA]</scope>
    <source>
        <strain evidence="11 12">SYSU K30002</strain>
    </source>
</reference>
<dbReference type="PANTHER" id="PTHR30040">
    <property type="entry name" value="THIAMINE BIOSYNTHESIS LIPOPROTEIN APBE"/>
    <property type="match status" value="1"/>
</dbReference>
<dbReference type="Pfam" id="PF02424">
    <property type="entry name" value="ApbE"/>
    <property type="match status" value="1"/>
</dbReference>
<evidence type="ECO:0000256" key="2">
    <source>
        <dbReference type="ARBA" id="ARBA00011955"/>
    </source>
</evidence>
<keyword evidence="7" id="KW-0274">FAD</keyword>
<dbReference type="GO" id="GO:0016740">
    <property type="term" value="F:transferase activity"/>
    <property type="evidence" value="ECO:0007669"/>
    <property type="project" value="UniProtKB-KW"/>
</dbReference>
<organism evidence="11 12">
    <name type="scientific">Lysinibacillus antri</name>
    <dbReference type="NCBI Taxonomy" id="2498145"/>
    <lineage>
        <taxon>Bacteria</taxon>
        <taxon>Bacillati</taxon>
        <taxon>Bacillota</taxon>
        <taxon>Bacilli</taxon>
        <taxon>Bacillales</taxon>
        <taxon>Bacillaceae</taxon>
        <taxon>Lysinibacillus</taxon>
    </lineage>
</organism>
<dbReference type="InterPro" id="IPR003374">
    <property type="entry name" value="ApbE-like_sf"/>
</dbReference>
<dbReference type="Gene3D" id="3.10.520.10">
    <property type="entry name" value="ApbE-like domains"/>
    <property type="match status" value="1"/>
</dbReference>
<dbReference type="EMBL" id="RYYR01000028">
    <property type="protein sequence ID" value="RUL49014.1"/>
    <property type="molecule type" value="Genomic_DNA"/>
</dbReference>
<evidence type="ECO:0000313" key="11">
    <source>
        <dbReference type="EMBL" id="RUL49014.1"/>
    </source>
</evidence>
<evidence type="ECO:0000256" key="5">
    <source>
        <dbReference type="ARBA" id="ARBA00022679"/>
    </source>
</evidence>
<accession>A0A432L8E4</accession>
<keyword evidence="12" id="KW-1185">Reference proteome</keyword>
<comment type="catalytic activity">
    <reaction evidence="10">
        <text>L-threonyl-[protein] + FAD = FMN-L-threonyl-[protein] + AMP + H(+)</text>
        <dbReference type="Rhea" id="RHEA:36847"/>
        <dbReference type="Rhea" id="RHEA-COMP:11060"/>
        <dbReference type="Rhea" id="RHEA-COMP:11061"/>
        <dbReference type="ChEBI" id="CHEBI:15378"/>
        <dbReference type="ChEBI" id="CHEBI:30013"/>
        <dbReference type="ChEBI" id="CHEBI:57692"/>
        <dbReference type="ChEBI" id="CHEBI:74257"/>
        <dbReference type="ChEBI" id="CHEBI:456215"/>
        <dbReference type="EC" id="2.7.1.180"/>
    </reaction>
</comment>
<proteinExistence type="predicted"/>
<evidence type="ECO:0000256" key="8">
    <source>
        <dbReference type="ARBA" id="ARBA00022842"/>
    </source>
</evidence>
<sequence>MDTLSLHVMNTDYFIGVPKGTLRDWKNPIEKWLQYVAKEWSRFQAGNELDRLNQLKQGEIIKLSPILYDCIKKANDYYIQTQGLFSPYLKNQLEQHGYTESFPFSNSKKRQLLHTVNEQSPILLLNNEFILKTGEQQIDLGGFAKGYVVEKIAQWLQHETAAEYGIIDGGGDMQFWSKCEKEWTIGIAHPYKEQEEISYIKLKNGAIATSNRVYRSWKQGEETKHHLLNGQTGEVAKTDIVQATVVTNSLSDAEVIAKLCFLMREVELQCWLEKNGISCAQFIIEENDTKYWIKGGEKQYVH</sequence>
<dbReference type="AlphaFoldDB" id="A0A432L8E4"/>
<protein>
    <recommendedName>
        <fullName evidence="3">FAD:protein FMN transferase</fullName>
        <ecNumber evidence="2">2.7.1.180</ecNumber>
    </recommendedName>
    <alternativeName>
        <fullName evidence="9">Flavin transferase</fullName>
    </alternativeName>
</protein>
<keyword evidence="6" id="KW-0479">Metal-binding</keyword>
<dbReference type="PANTHER" id="PTHR30040:SF2">
    <property type="entry name" value="FAD:PROTEIN FMN TRANSFERASE"/>
    <property type="match status" value="1"/>
</dbReference>
<evidence type="ECO:0000256" key="4">
    <source>
        <dbReference type="ARBA" id="ARBA00022630"/>
    </source>
</evidence>
<dbReference type="InterPro" id="IPR024932">
    <property type="entry name" value="ApbE"/>
</dbReference>
<dbReference type="GO" id="GO:0046872">
    <property type="term" value="F:metal ion binding"/>
    <property type="evidence" value="ECO:0007669"/>
    <property type="project" value="UniProtKB-KW"/>
</dbReference>
<comment type="caution">
    <text evidence="11">The sequence shown here is derived from an EMBL/GenBank/DDBJ whole genome shotgun (WGS) entry which is preliminary data.</text>
</comment>
<comment type="cofactor">
    <cofactor evidence="1">
        <name>Mg(2+)</name>
        <dbReference type="ChEBI" id="CHEBI:18420"/>
    </cofactor>
</comment>
<keyword evidence="8" id="KW-0460">Magnesium</keyword>
<evidence type="ECO:0000256" key="1">
    <source>
        <dbReference type="ARBA" id="ARBA00001946"/>
    </source>
</evidence>